<dbReference type="Gene3D" id="1.10.760.10">
    <property type="entry name" value="Cytochrome c-like domain"/>
    <property type="match status" value="1"/>
</dbReference>
<dbReference type="EMBL" id="QYUN01000003">
    <property type="protein sequence ID" value="RJF96737.1"/>
    <property type="molecule type" value="Genomic_DNA"/>
</dbReference>
<keyword evidence="2 6" id="KW-0349">Heme</keyword>
<reference evidence="9 10" key="1">
    <citation type="submission" date="2018-09" db="EMBL/GenBank/DDBJ databases">
        <authorList>
            <person name="Zhu H."/>
        </authorList>
    </citation>
    <scope>NUCLEOTIDE SEQUENCE [LARGE SCALE GENOMIC DNA]</scope>
    <source>
        <strain evidence="9 10">K2R10-39</strain>
    </source>
</reference>
<dbReference type="PANTHER" id="PTHR33751">
    <property type="entry name" value="CBB3-TYPE CYTOCHROME C OXIDASE SUBUNIT FIXP"/>
    <property type="match status" value="1"/>
</dbReference>
<dbReference type="InterPro" id="IPR009056">
    <property type="entry name" value="Cyt_c-like_dom"/>
</dbReference>
<dbReference type="Pfam" id="PF00034">
    <property type="entry name" value="Cytochrom_C"/>
    <property type="match status" value="1"/>
</dbReference>
<organism evidence="9 10">
    <name type="scientific">Noviherbaspirillum cavernae</name>
    <dbReference type="NCBI Taxonomy" id="2320862"/>
    <lineage>
        <taxon>Bacteria</taxon>
        <taxon>Pseudomonadati</taxon>
        <taxon>Pseudomonadota</taxon>
        <taxon>Betaproteobacteria</taxon>
        <taxon>Burkholderiales</taxon>
        <taxon>Oxalobacteraceae</taxon>
        <taxon>Noviherbaspirillum</taxon>
    </lineage>
</organism>
<dbReference type="GO" id="GO:0046872">
    <property type="term" value="F:metal ion binding"/>
    <property type="evidence" value="ECO:0007669"/>
    <property type="project" value="UniProtKB-KW"/>
</dbReference>
<proteinExistence type="predicted"/>
<keyword evidence="1" id="KW-0813">Transport</keyword>
<feature type="chain" id="PRO_5019096721" evidence="7">
    <location>
        <begin position="31"/>
        <end position="112"/>
    </location>
</feature>
<keyword evidence="3 6" id="KW-0479">Metal-binding</keyword>
<comment type="caution">
    <text evidence="9">The sequence shown here is derived from an EMBL/GenBank/DDBJ whole genome shotgun (WGS) entry which is preliminary data.</text>
</comment>
<feature type="signal peptide" evidence="7">
    <location>
        <begin position="1"/>
        <end position="30"/>
    </location>
</feature>
<evidence type="ECO:0000259" key="8">
    <source>
        <dbReference type="PROSITE" id="PS51007"/>
    </source>
</evidence>
<accession>A0A418WVN8</accession>
<evidence type="ECO:0000256" key="1">
    <source>
        <dbReference type="ARBA" id="ARBA00022448"/>
    </source>
</evidence>
<evidence type="ECO:0000313" key="9">
    <source>
        <dbReference type="EMBL" id="RJF96737.1"/>
    </source>
</evidence>
<evidence type="ECO:0000256" key="6">
    <source>
        <dbReference type="PROSITE-ProRule" id="PRU00433"/>
    </source>
</evidence>
<keyword evidence="4" id="KW-0249">Electron transport</keyword>
<keyword evidence="7" id="KW-0732">Signal</keyword>
<dbReference type="OrthoDB" id="5295860at2"/>
<dbReference type="SUPFAM" id="SSF46626">
    <property type="entry name" value="Cytochrome c"/>
    <property type="match status" value="1"/>
</dbReference>
<name>A0A418WVN8_9BURK</name>
<keyword evidence="5 6" id="KW-0408">Iron</keyword>
<dbReference type="PROSITE" id="PS51007">
    <property type="entry name" value="CYTC"/>
    <property type="match status" value="1"/>
</dbReference>
<dbReference type="PANTHER" id="PTHR33751:SF9">
    <property type="entry name" value="CYTOCHROME C4"/>
    <property type="match status" value="1"/>
</dbReference>
<dbReference type="GO" id="GO:0020037">
    <property type="term" value="F:heme binding"/>
    <property type="evidence" value="ECO:0007669"/>
    <property type="project" value="InterPro"/>
</dbReference>
<evidence type="ECO:0000256" key="5">
    <source>
        <dbReference type="ARBA" id="ARBA00023004"/>
    </source>
</evidence>
<dbReference type="Proteomes" id="UP000285190">
    <property type="component" value="Unassembled WGS sequence"/>
</dbReference>
<evidence type="ECO:0000256" key="2">
    <source>
        <dbReference type="ARBA" id="ARBA00022617"/>
    </source>
</evidence>
<protein>
    <submittedName>
        <fullName evidence="9">Cytochrome c</fullName>
    </submittedName>
</protein>
<evidence type="ECO:0000256" key="7">
    <source>
        <dbReference type="SAM" id="SignalP"/>
    </source>
</evidence>
<keyword evidence="10" id="KW-1185">Reference proteome</keyword>
<evidence type="ECO:0000256" key="4">
    <source>
        <dbReference type="ARBA" id="ARBA00022982"/>
    </source>
</evidence>
<gene>
    <name evidence="9" type="ORF">D3870_20240</name>
</gene>
<evidence type="ECO:0000256" key="3">
    <source>
        <dbReference type="ARBA" id="ARBA00022723"/>
    </source>
</evidence>
<dbReference type="GO" id="GO:0009055">
    <property type="term" value="F:electron transfer activity"/>
    <property type="evidence" value="ECO:0007669"/>
    <property type="project" value="InterPro"/>
</dbReference>
<sequence>MRRNKTARGQRGLAALFLLTALSLSVEANAQAGREKAAQCFTCHGADGIAKTPDAPNLAGQNEAYLVKAINDYKSGARKHEIMAMMTRNLSAAEIGQLAAYYSRIEIVVKVP</sequence>
<dbReference type="InterPro" id="IPR050597">
    <property type="entry name" value="Cytochrome_c_Oxidase_Subunit"/>
</dbReference>
<dbReference type="InterPro" id="IPR036909">
    <property type="entry name" value="Cyt_c-like_dom_sf"/>
</dbReference>
<feature type="domain" description="Cytochrome c" evidence="8">
    <location>
        <begin position="28"/>
        <end position="106"/>
    </location>
</feature>
<dbReference type="RefSeq" id="WP_119742875.1">
    <property type="nucleotide sequence ID" value="NZ_QYUN01000003.1"/>
</dbReference>
<evidence type="ECO:0000313" key="10">
    <source>
        <dbReference type="Proteomes" id="UP000285190"/>
    </source>
</evidence>
<dbReference type="AlphaFoldDB" id="A0A418WVN8"/>